<accession>A0A3M7RV30</accession>
<keyword evidence="4" id="KW-1185">Reference proteome</keyword>
<reference evidence="3 4" key="1">
    <citation type="journal article" date="2018" name="Sci. Rep.">
        <title>Genomic signatures of local adaptation to the degree of environmental predictability in rotifers.</title>
        <authorList>
            <person name="Franch-Gras L."/>
            <person name="Hahn C."/>
            <person name="Garcia-Roger E.M."/>
            <person name="Carmona M.J."/>
            <person name="Serra M."/>
            <person name="Gomez A."/>
        </authorList>
    </citation>
    <scope>NUCLEOTIDE SEQUENCE [LARGE SCALE GENOMIC DNA]</scope>
    <source>
        <strain evidence="3">HYR1</strain>
    </source>
</reference>
<keyword evidence="1" id="KW-0812">Transmembrane</keyword>
<evidence type="ECO:0000259" key="2">
    <source>
        <dbReference type="Pfam" id="PF01683"/>
    </source>
</evidence>
<evidence type="ECO:0000313" key="4">
    <source>
        <dbReference type="Proteomes" id="UP000276133"/>
    </source>
</evidence>
<keyword evidence="1" id="KW-0472">Membrane</keyword>
<comment type="caution">
    <text evidence="3">The sequence shown here is derived from an EMBL/GenBank/DDBJ whole genome shotgun (WGS) entry which is preliminary data.</text>
</comment>
<evidence type="ECO:0000256" key="1">
    <source>
        <dbReference type="SAM" id="Phobius"/>
    </source>
</evidence>
<keyword evidence="3" id="KW-0034">Amyloid</keyword>
<proteinExistence type="predicted"/>
<feature type="transmembrane region" description="Helical" evidence="1">
    <location>
        <begin position="61"/>
        <end position="82"/>
    </location>
</feature>
<keyword evidence="1" id="KW-1133">Transmembrane helix</keyword>
<dbReference type="OrthoDB" id="10029770at2759"/>
<feature type="domain" description="EB" evidence="2">
    <location>
        <begin position="122"/>
        <end position="162"/>
    </location>
</feature>
<protein>
    <submittedName>
        <fullName evidence="3">Prion-like-(Q N-rich) domain-bearing 25</fullName>
    </submittedName>
</protein>
<dbReference type="InterPro" id="IPR006149">
    <property type="entry name" value="EB_dom"/>
</dbReference>
<name>A0A3M7RV30_BRAPC</name>
<organism evidence="3 4">
    <name type="scientific">Brachionus plicatilis</name>
    <name type="common">Marine rotifer</name>
    <name type="synonym">Brachionus muelleri</name>
    <dbReference type="NCBI Taxonomy" id="10195"/>
    <lineage>
        <taxon>Eukaryota</taxon>
        <taxon>Metazoa</taxon>
        <taxon>Spiralia</taxon>
        <taxon>Gnathifera</taxon>
        <taxon>Rotifera</taxon>
        <taxon>Eurotatoria</taxon>
        <taxon>Monogononta</taxon>
        <taxon>Pseudotrocha</taxon>
        <taxon>Ploima</taxon>
        <taxon>Brachionidae</taxon>
        <taxon>Brachionus</taxon>
    </lineage>
</organism>
<dbReference type="AlphaFoldDB" id="A0A3M7RV30"/>
<evidence type="ECO:0000313" key="3">
    <source>
        <dbReference type="EMBL" id="RNA27434.1"/>
    </source>
</evidence>
<gene>
    <name evidence="3" type="ORF">BpHYR1_034185</name>
</gene>
<dbReference type="Pfam" id="PF01683">
    <property type="entry name" value="EB"/>
    <property type="match status" value="1"/>
</dbReference>
<dbReference type="Proteomes" id="UP000276133">
    <property type="component" value="Unassembled WGS sequence"/>
</dbReference>
<keyword evidence="3" id="KW-0640">Prion</keyword>
<dbReference type="STRING" id="10195.A0A3M7RV30"/>
<dbReference type="EMBL" id="REGN01002542">
    <property type="protein sequence ID" value="RNA27434.1"/>
    <property type="molecule type" value="Genomic_DNA"/>
</dbReference>
<sequence>MRFGKKGAEAFVAEKLVDKGSYILNGYSGNDFYQFEYKVQKSEAARNLELHENALVEIPRWIVYFSIPVMIFLIAFFTGALITMGSVKPDAIYGQSCVGRSCSKEHNLKCINKVCLCESPKYYTNKCVDLSKYGEKCVARENCDPSQDTICFGSVCSCAATKYWNSESSKCVDRLTYGQTCAGDQCRIRVNLVCSSSGICDCIDSTLYFWDDSVKECVAKKRYSLRCTTNFQCLDSELTLSLYRYKIF</sequence>